<feature type="compositionally biased region" description="Polar residues" evidence="1">
    <location>
        <begin position="339"/>
        <end position="354"/>
    </location>
</feature>
<dbReference type="EMBL" id="CYGV01001845">
    <property type="protein sequence ID" value="CUA77652.1"/>
    <property type="molecule type" value="Genomic_DNA"/>
</dbReference>
<feature type="region of interest" description="Disordered" evidence="1">
    <location>
        <begin position="304"/>
        <end position="358"/>
    </location>
</feature>
<dbReference type="AlphaFoldDB" id="A0A0K6GGB5"/>
<dbReference type="Proteomes" id="UP000044841">
    <property type="component" value="Unassembled WGS sequence"/>
</dbReference>
<protein>
    <submittedName>
        <fullName evidence="2">Uncharacterized protein</fullName>
    </submittedName>
</protein>
<feature type="compositionally biased region" description="Low complexity" evidence="1">
    <location>
        <begin position="223"/>
        <end position="236"/>
    </location>
</feature>
<sequence>MLWMELASVLDGESFILHDGMTRVWCVQTVVKNVVGSAKLATSVYADGSCVHGTAFYGAWLFPQFRTKSVKAQDTVVRVVYLGYTAENKGKDGAHHIHCALFIGLIQTTREPPHYQSYGVPHQVRSQTRNNLTLKHKQNLNDAVGFHKPVGHPSANITKMQCTITGVKANYNNLALPGLTEAAVRLYSESGLGSITEAAVVGTVKDDSLTGKINNPFSGGSSGTSATESSTASASENEVEEKLKNPMEKDEVIAVTLILEPVTAKPIGFSTAEERANIEEAVAVGMVDESGPHANAKELRAKRDAIETASSKPKLDLKRSKTGNKPRLPPKSSSHSPKTTALESTRSVPGSRATTEPWAHRRIRRKTYRGRVAGGPYLNERANVQKNLPKYADLVLVPAEMNSGGKKLQSVVRRLLG</sequence>
<name>A0A0K6GGB5_9AGAM</name>
<accession>A0A0K6GGB5</accession>
<proteinExistence type="predicted"/>
<evidence type="ECO:0000313" key="3">
    <source>
        <dbReference type="Proteomes" id="UP000044841"/>
    </source>
</evidence>
<gene>
    <name evidence="2" type="ORF">RSOLAG22IIIB_06705</name>
</gene>
<evidence type="ECO:0000256" key="1">
    <source>
        <dbReference type="SAM" id="MobiDB-lite"/>
    </source>
</evidence>
<feature type="region of interest" description="Disordered" evidence="1">
    <location>
        <begin position="213"/>
        <end position="245"/>
    </location>
</feature>
<reference evidence="2 3" key="1">
    <citation type="submission" date="2015-07" db="EMBL/GenBank/DDBJ databases">
        <authorList>
            <person name="Noorani M."/>
        </authorList>
    </citation>
    <scope>NUCLEOTIDE SEQUENCE [LARGE SCALE GENOMIC DNA]</scope>
    <source>
        <strain evidence="2">BBA 69670</strain>
    </source>
</reference>
<keyword evidence="3" id="KW-1185">Reference proteome</keyword>
<organism evidence="2 3">
    <name type="scientific">Rhizoctonia solani</name>
    <dbReference type="NCBI Taxonomy" id="456999"/>
    <lineage>
        <taxon>Eukaryota</taxon>
        <taxon>Fungi</taxon>
        <taxon>Dikarya</taxon>
        <taxon>Basidiomycota</taxon>
        <taxon>Agaricomycotina</taxon>
        <taxon>Agaricomycetes</taxon>
        <taxon>Cantharellales</taxon>
        <taxon>Ceratobasidiaceae</taxon>
        <taxon>Rhizoctonia</taxon>
    </lineage>
</organism>
<evidence type="ECO:0000313" key="2">
    <source>
        <dbReference type="EMBL" id="CUA77652.1"/>
    </source>
</evidence>